<dbReference type="CDD" id="cd16461">
    <property type="entry name" value="RING-H2_EL5-like"/>
    <property type="match status" value="1"/>
</dbReference>
<dbReference type="SMART" id="SM00184">
    <property type="entry name" value="RING"/>
    <property type="match status" value="1"/>
</dbReference>
<proteinExistence type="predicted"/>
<evidence type="ECO:0000259" key="10">
    <source>
        <dbReference type="PROSITE" id="PS50089"/>
    </source>
</evidence>
<dbReference type="PANTHER" id="PTHR22937:SF65">
    <property type="entry name" value="E3 UBIQUITIN-PROTEIN LIGASE ARK2C"/>
    <property type="match status" value="1"/>
</dbReference>
<keyword evidence="5 8" id="KW-0863">Zinc-finger</keyword>
<dbReference type="EC" id="2.3.2.27" evidence="2"/>
<feature type="compositionally biased region" description="Acidic residues" evidence="9">
    <location>
        <begin position="309"/>
        <end position="336"/>
    </location>
</feature>
<dbReference type="Gene3D" id="3.30.40.10">
    <property type="entry name" value="Zinc/RING finger domain, C3HC4 (zinc finger)"/>
    <property type="match status" value="1"/>
</dbReference>
<dbReference type="HOGENOM" id="CLU_391287_0_0_1"/>
<dbReference type="PROSITE" id="PS50089">
    <property type="entry name" value="ZF_RING_2"/>
    <property type="match status" value="1"/>
</dbReference>
<feature type="region of interest" description="Disordered" evidence="9">
    <location>
        <begin position="303"/>
        <end position="358"/>
    </location>
</feature>
<dbReference type="OrthoDB" id="8062037at2759"/>
<sequence length="705" mass="74622">MLGRRASTPDNTADLSREISSSEHPESLLDASDDPLVAQRNASATSSEAHAHPGGESDSRPRPLSPGSIDVLGTLLSVAAAATAASLFSPNLGFQADRHSDPPSLAGIPRPMSPTPTAGLSGGEGLASLAGLGLDHPPPISPPSTAVAQQREGRDRIRNVWDSFRDRLGLNRNASGSRSDDDSASSSEGQGNMRPGEIMLAEMARALNVGLGLNSDDSGTAGTDEPAATSTAREAPHVADDVSQGRPVPPEDSFERFLLNLQADLRTALSDDSGVTLTTPAGNGTDQSGDDVAISRRHLFNELPVGVVDTEDQVEDDEPPPLEDVADSDGEDDNSDDGQTSTRTPTPMPSAHPVTHGPRDQISLEAAEQEDASNADQGRPRINLWRLYRFQPIPANQVAGHASASTSSPLAQSPAPSHLPSTPISAASHPFSPTDSLLSSVSPVPSASTPNSAGPAQVATPPAEDGTSAMVVPVIVVGLQSVEMGQVQGRGRPVTEVGEPDFGETERRSPLFDNVRPAAPLDESNTTTTRGRSWQSRAATALRNLRPGRRNNSGGGRSADGAGSRTFLIYVIGGDIGYYPPNHHMVTGSDNLDSYEALWELAELLGQVKPPVATREDIDNSGLQIIKATELDQFEQQGKVASNCVERCLICLDDYSPEEDLRLMTCKHVFHRDCVDKWLQVGRNNCPACRTKVRSQSSIRFANRD</sequence>
<dbReference type="GO" id="GO:0005634">
    <property type="term" value="C:nucleus"/>
    <property type="evidence" value="ECO:0007669"/>
    <property type="project" value="TreeGrafter"/>
</dbReference>
<accession>R7SXZ8</accession>
<evidence type="ECO:0000256" key="6">
    <source>
        <dbReference type="ARBA" id="ARBA00022786"/>
    </source>
</evidence>
<dbReference type="InterPro" id="IPR045191">
    <property type="entry name" value="MBR1/2-like"/>
</dbReference>
<protein>
    <recommendedName>
        <fullName evidence="2">RING-type E3 ubiquitin transferase</fullName>
        <ecNumber evidence="2">2.3.2.27</ecNumber>
    </recommendedName>
</protein>
<dbReference type="GeneID" id="18843048"/>
<feature type="region of interest" description="Disordered" evidence="9">
    <location>
        <begin position="399"/>
        <end position="465"/>
    </location>
</feature>
<keyword evidence="7" id="KW-0862">Zinc</keyword>
<feature type="compositionally biased region" description="Polar residues" evidence="9">
    <location>
        <begin position="523"/>
        <end position="537"/>
    </location>
</feature>
<feature type="domain" description="RING-type" evidence="10">
    <location>
        <begin position="648"/>
        <end position="690"/>
    </location>
</feature>
<comment type="catalytic activity">
    <reaction evidence="1">
        <text>S-ubiquitinyl-[E2 ubiquitin-conjugating enzyme]-L-cysteine + [acceptor protein]-L-lysine = [E2 ubiquitin-conjugating enzyme]-L-cysteine + N(6)-ubiquitinyl-[acceptor protein]-L-lysine.</text>
        <dbReference type="EC" id="2.3.2.27"/>
    </reaction>
</comment>
<keyword evidence="6" id="KW-0833">Ubl conjugation pathway</keyword>
<dbReference type="Proteomes" id="UP000053319">
    <property type="component" value="Unassembled WGS sequence"/>
</dbReference>
<evidence type="ECO:0000256" key="2">
    <source>
        <dbReference type="ARBA" id="ARBA00012483"/>
    </source>
</evidence>
<name>R7SXZ8_DICSQ</name>
<dbReference type="KEGG" id="dsq:DICSQDRAFT_61475"/>
<evidence type="ECO:0000256" key="5">
    <source>
        <dbReference type="ARBA" id="ARBA00022771"/>
    </source>
</evidence>
<dbReference type="AlphaFoldDB" id="R7SXZ8"/>
<evidence type="ECO:0000313" key="11">
    <source>
        <dbReference type="EMBL" id="EJF61049.1"/>
    </source>
</evidence>
<feature type="region of interest" description="Disordered" evidence="9">
    <location>
        <begin position="98"/>
        <end position="153"/>
    </location>
</feature>
<evidence type="ECO:0000256" key="9">
    <source>
        <dbReference type="SAM" id="MobiDB-lite"/>
    </source>
</evidence>
<dbReference type="Pfam" id="PF13639">
    <property type="entry name" value="zf-RING_2"/>
    <property type="match status" value="1"/>
</dbReference>
<dbReference type="SUPFAM" id="SSF57850">
    <property type="entry name" value="RING/U-box"/>
    <property type="match status" value="1"/>
</dbReference>
<evidence type="ECO:0000256" key="7">
    <source>
        <dbReference type="ARBA" id="ARBA00022833"/>
    </source>
</evidence>
<evidence type="ECO:0000256" key="1">
    <source>
        <dbReference type="ARBA" id="ARBA00000900"/>
    </source>
</evidence>
<evidence type="ECO:0000256" key="4">
    <source>
        <dbReference type="ARBA" id="ARBA00022723"/>
    </source>
</evidence>
<dbReference type="EMBL" id="JH719412">
    <property type="protein sequence ID" value="EJF61049.1"/>
    <property type="molecule type" value="Genomic_DNA"/>
</dbReference>
<dbReference type="InterPro" id="IPR013083">
    <property type="entry name" value="Znf_RING/FYVE/PHD"/>
</dbReference>
<dbReference type="GO" id="GO:0008270">
    <property type="term" value="F:zinc ion binding"/>
    <property type="evidence" value="ECO:0007669"/>
    <property type="project" value="UniProtKB-KW"/>
</dbReference>
<feature type="region of interest" description="Disordered" evidence="9">
    <location>
        <begin position="1"/>
        <end position="68"/>
    </location>
</feature>
<feature type="region of interest" description="Disordered" evidence="9">
    <location>
        <begin position="487"/>
        <end position="537"/>
    </location>
</feature>
<feature type="compositionally biased region" description="Basic and acidic residues" evidence="9">
    <location>
        <begin position="49"/>
        <end position="61"/>
    </location>
</feature>
<evidence type="ECO:0000313" key="12">
    <source>
        <dbReference type="Proteomes" id="UP000053319"/>
    </source>
</evidence>
<feature type="compositionally biased region" description="Low complexity" evidence="9">
    <location>
        <begin position="432"/>
        <end position="453"/>
    </location>
</feature>
<feature type="compositionally biased region" description="Polar residues" evidence="9">
    <location>
        <begin position="403"/>
        <end position="425"/>
    </location>
</feature>
<dbReference type="InterPro" id="IPR001841">
    <property type="entry name" value="Znf_RING"/>
</dbReference>
<organism evidence="11 12">
    <name type="scientific">Dichomitus squalens (strain LYAD-421)</name>
    <name type="common">Western red white-rot fungus</name>
    <dbReference type="NCBI Taxonomy" id="732165"/>
    <lineage>
        <taxon>Eukaryota</taxon>
        <taxon>Fungi</taxon>
        <taxon>Dikarya</taxon>
        <taxon>Basidiomycota</taxon>
        <taxon>Agaricomycotina</taxon>
        <taxon>Agaricomycetes</taxon>
        <taxon>Polyporales</taxon>
        <taxon>Polyporaceae</taxon>
        <taxon>Dichomitus</taxon>
    </lineage>
</organism>
<evidence type="ECO:0000256" key="8">
    <source>
        <dbReference type="PROSITE-ProRule" id="PRU00175"/>
    </source>
</evidence>
<feature type="compositionally biased region" description="Basic and acidic residues" evidence="9">
    <location>
        <begin position="15"/>
        <end position="27"/>
    </location>
</feature>
<dbReference type="GO" id="GO:0061630">
    <property type="term" value="F:ubiquitin protein ligase activity"/>
    <property type="evidence" value="ECO:0007669"/>
    <property type="project" value="UniProtKB-EC"/>
</dbReference>
<dbReference type="OMA" id="DNDYHES"/>
<feature type="region of interest" description="Disordered" evidence="9">
    <location>
        <begin position="211"/>
        <end position="251"/>
    </location>
</feature>
<evidence type="ECO:0000256" key="3">
    <source>
        <dbReference type="ARBA" id="ARBA00022679"/>
    </source>
</evidence>
<dbReference type="RefSeq" id="XP_007366269.1">
    <property type="nucleotide sequence ID" value="XM_007366207.1"/>
</dbReference>
<gene>
    <name evidence="11" type="ORF">DICSQDRAFT_61475</name>
</gene>
<reference evidence="11 12" key="1">
    <citation type="journal article" date="2012" name="Science">
        <title>The Paleozoic origin of enzymatic lignin decomposition reconstructed from 31 fungal genomes.</title>
        <authorList>
            <person name="Floudas D."/>
            <person name="Binder M."/>
            <person name="Riley R."/>
            <person name="Barry K."/>
            <person name="Blanchette R.A."/>
            <person name="Henrissat B."/>
            <person name="Martinez A.T."/>
            <person name="Otillar R."/>
            <person name="Spatafora J.W."/>
            <person name="Yadav J.S."/>
            <person name="Aerts A."/>
            <person name="Benoit I."/>
            <person name="Boyd A."/>
            <person name="Carlson A."/>
            <person name="Copeland A."/>
            <person name="Coutinho P.M."/>
            <person name="de Vries R.P."/>
            <person name="Ferreira P."/>
            <person name="Findley K."/>
            <person name="Foster B."/>
            <person name="Gaskell J."/>
            <person name="Glotzer D."/>
            <person name="Gorecki P."/>
            <person name="Heitman J."/>
            <person name="Hesse C."/>
            <person name="Hori C."/>
            <person name="Igarashi K."/>
            <person name="Jurgens J.A."/>
            <person name="Kallen N."/>
            <person name="Kersten P."/>
            <person name="Kohler A."/>
            <person name="Kuees U."/>
            <person name="Kumar T.K.A."/>
            <person name="Kuo A."/>
            <person name="LaButti K."/>
            <person name="Larrondo L.F."/>
            <person name="Lindquist E."/>
            <person name="Ling A."/>
            <person name="Lombard V."/>
            <person name="Lucas S."/>
            <person name="Lundell T."/>
            <person name="Martin R."/>
            <person name="McLaughlin D.J."/>
            <person name="Morgenstern I."/>
            <person name="Morin E."/>
            <person name="Murat C."/>
            <person name="Nagy L.G."/>
            <person name="Nolan M."/>
            <person name="Ohm R.A."/>
            <person name="Patyshakuliyeva A."/>
            <person name="Rokas A."/>
            <person name="Ruiz-Duenas F.J."/>
            <person name="Sabat G."/>
            <person name="Salamov A."/>
            <person name="Samejima M."/>
            <person name="Schmutz J."/>
            <person name="Slot J.C."/>
            <person name="St John F."/>
            <person name="Stenlid J."/>
            <person name="Sun H."/>
            <person name="Sun S."/>
            <person name="Syed K."/>
            <person name="Tsang A."/>
            <person name="Wiebenga A."/>
            <person name="Young D."/>
            <person name="Pisabarro A."/>
            <person name="Eastwood D.C."/>
            <person name="Martin F."/>
            <person name="Cullen D."/>
            <person name="Grigoriev I.V."/>
            <person name="Hibbett D.S."/>
        </authorList>
    </citation>
    <scope>NUCLEOTIDE SEQUENCE [LARGE SCALE GENOMIC DNA]</scope>
    <source>
        <strain evidence="11 12">LYAD-421 SS1</strain>
    </source>
</reference>
<feature type="region of interest" description="Disordered" evidence="9">
    <location>
        <begin position="170"/>
        <end position="193"/>
    </location>
</feature>
<dbReference type="FunFam" id="3.30.40.10:FF:000728">
    <property type="entry name" value="Unplaced genomic scaffold supercont1.4, whole genome shotgun sequence"/>
    <property type="match status" value="1"/>
</dbReference>
<keyword evidence="3" id="KW-0808">Transferase</keyword>
<keyword evidence="4" id="KW-0479">Metal-binding</keyword>
<dbReference type="PANTHER" id="PTHR22937">
    <property type="entry name" value="E3 UBIQUITIN-PROTEIN LIGASE RNF165"/>
    <property type="match status" value="1"/>
</dbReference>